<reference evidence="3" key="1">
    <citation type="journal article" date="2018" name="Nat. Microbiol.">
        <title>Leveraging single-cell genomics to expand the fungal tree of life.</title>
        <authorList>
            <person name="Ahrendt S.R."/>
            <person name="Quandt C.A."/>
            <person name="Ciobanu D."/>
            <person name="Clum A."/>
            <person name="Salamov A."/>
            <person name="Andreopoulos B."/>
            <person name="Cheng J.F."/>
            <person name="Woyke T."/>
            <person name="Pelin A."/>
            <person name="Henrissat B."/>
            <person name="Reynolds N.K."/>
            <person name="Benny G.L."/>
            <person name="Smith M.E."/>
            <person name="James T.Y."/>
            <person name="Grigoriev I.V."/>
        </authorList>
    </citation>
    <scope>NUCLEOTIDE SEQUENCE [LARGE SCALE GENOMIC DNA]</scope>
    <source>
        <strain evidence="3">Benny S71-1</strain>
    </source>
</reference>
<dbReference type="InterPro" id="IPR029044">
    <property type="entry name" value="Nucleotide-diphossugar_trans"/>
</dbReference>
<gene>
    <name evidence="2" type="ORF">SYNPS1DRAFT_12342</name>
</gene>
<evidence type="ECO:0000256" key="1">
    <source>
        <dbReference type="ARBA" id="ARBA00037964"/>
    </source>
</evidence>
<dbReference type="AlphaFoldDB" id="A0A4P9Z691"/>
<dbReference type="EMBL" id="KZ989171">
    <property type="protein sequence ID" value="RKP27662.1"/>
    <property type="molecule type" value="Genomic_DNA"/>
</dbReference>
<feature type="non-terminal residue" evidence="2">
    <location>
        <position position="231"/>
    </location>
</feature>
<organism evidence="2 3">
    <name type="scientific">Syncephalis pseudoplumigaleata</name>
    <dbReference type="NCBI Taxonomy" id="1712513"/>
    <lineage>
        <taxon>Eukaryota</taxon>
        <taxon>Fungi</taxon>
        <taxon>Fungi incertae sedis</taxon>
        <taxon>Zoopagomycota</taxon>
        <taxon>Zoopagomycotina</taxon>
        <taxon>Zoopagomycetes</taxon>
        <taxon>Zoopagales</taxon>
        <taxon>Piptocephalidaceae</taxon>
        <taxon>Syncephalis</taxon>
    </lineage>
</organism>
<dbReference type="OrthoDB" id="204164at2759"/>
<keyword evidence="3" id="KW-1185">Reference proteome</keyword>
<name>A0A4P9Z691_9FUNG</name>
<dbReference type="Proteomes" id="UP000278143">
    <property type="component" value="Unassembled WGS sequence"/>
</dbReference>
<dbReference type="PANTHER" id="PTHR43083">
    <property type="entry name" value="MANNAN POLYMERASE II"/>
    <property type="match status" value="1"/>
</dbReference>
<protein>
    <recommendedName>
        <fullName evidence="4">Anp1-domain-containing protein</fullName>
    </recommendedName>
</protein>
<proteinExistence type="inferred from homology"/>
<dbReference type="InterPro" id="IPR052086">
    <property type="entry name" value="Mannan_Polymerase_Subunit"/>
</dbReference>
<sequence>MTTNGAIGAASIELAKSSWYREYSRSRPVPFGPERSLRMLDLDKPRNDNTTLILTPVKNAAFHLDAYFRNLGLLAFPKHKLSLGFLVGESDDGTYEKLLAHIEPIQHEYRRITVLRKDFSDDPDVPRSGAARHAFEAQGPRRKLMAKSRNFLLTALEDEQWVVWWDVDVNSFPPDVIQQMMRHDKDVMAADCYCRRPDGTEMPYDNNAWHETPQSREWMAARDPHELFLEG</sequence>
<comment type="similarity">
    <text evidence="1">Belongs to the ANP1/MMN9/VAN1 family.</text>
</comment>
<evidence type="ECO:0000313" key="2">
    <source>
        <dbReference type="EMBL" id="RKP27662.1"/>
    </source>
</evidence>
<evidence type="ECO:0000313" key="3">
    <source>
        <dbReference type="Proteomes" id="UP000278143"/>
    </source>
</evidence>
<dbReference type="PANTHER" id="PTHR43083:SF6">
    <property type="entry name" value="MANNAN POLYMERASE COMPLEXES SUBUNIT MNN9"/>
    <property type="match status" value="1"/>
</dbReference>
<dbReference type="Pfam" id="PF03452">
    <property type="entry name" value="Anp1"/>
    <property type="match status" value="1"/>
</dbReference>
<dbReference type="Gene3D" id="3.90.550.10">
    <property type="entry name" value="Spore Coat Polysaccharide Biosynthesis Protein SpsA, Chain A"/>
    <property type="match status" value="1"/>
</dbReference>
<evidence type="ECO:0008006" key="4">
    <source>
        <dbReference type="Google" id="ProtNLM"/>
    </source>
</evidence>
<accession>A0A4P9Z691</accession>